<name>A0A1H2W6U8_9FIRM</name>
<keyword evidence="7" id="KW-1185">Reference proteome</keyword>
<sequence length="226" mass="26895">MIERDLCMEKKLLRKKRMMTYFIDAAAQIIREEGIDKVTIRKVADIAGFNSATLYNYFENLDHLILFAAMRYIKDYAAALPEYLKDANNALDRFLRVWECFCHFSFKDPEIYHAIFFADLDKDLEDYVAEYYKLFPEELIVENHGISTMLLKHNIFERGMTTVKECVKEGFIREEDAEDLNEMTMFIYESILLKVIRNKMEYDDANAKCIKYIKRITNSFLIEDKR</sequence>
<dbReference type="Proteomes" id="UP000198828">
    <property type="component" value="Unassembled WGS sequence"/>
</dbReference>
<evidence type="ECO:0000313" key="7">
    <source>
        <dbReference type="Proteomes" id="UP000198828"/>
    </source>
</evidence>
<dbReference type="GO" id="GO:0003700">
    <property type="term" value="F:DNA-binding transcription factor activity"/>
    <property type="evidence" value="ECO:0007669"/>
    <property type="project" value="TreeGrafter"/>
</dbReference>
<evidence type="ECO:0000256" key="1">
    <source>
        <dbReference type="ARBA" id="ARBA00023015"/>
    </source>
</evidence>
<proteinExistence type="predicted"/>
<dbReference type="InterPro" id="IPR001647">
    <property type="entry name" value="HTH_TetR"/>
</dbReference>
<feature type="domain" description="HTH tetR-type" evidence="5">
    <location>
        <begin position="16"/>
        <end position="76"/>
    </location>
</feature>
<gene>
    <name evidence="6" type="ORF">SAMN05660923_01180</name>
</gene>
<dbReference type="GO" id="GO:0000976">
    <property type="term" value="F:transcription cis-regulatory region binding"/>
    <property type="evidence" value="ECO:0007669"/>
    <property type="project" value="TreeGrafter"/>
</dbReference>
<evidence type="ECO:0000313" key="6">
    <source>
        <dbReference type="EMBL" id="SDW76268.1"/>
    </source>
</evidence>
<dbReference type="PANTHER" id="PTHR30055:SF234">
    <property type="entry name" value="HTH-TYPE TRANSCRIPTIONAL REGULATOR BETI"/>
    <property type="match status" value="1"/>
</dbReference>
<evidence type="ECO:0000256" key="3">
    <source>
        <dbReference type="ARBA" id="ARBA00023163"/>
    </source>
</evidence>
<dbReference type="AlphaFoldDB" id="A0A1H2W6U8"/>
<dbReference type="SUPFAM" id="SSF46689">
    <property type="entry name" value="Homeodomain-like"/>
    <property type="match status" value="1"/>
</dbReference>
<dbReference type="PRINTS" id="PR00455">
    <property type="entry name" value="HTHTETR"/>
</dbReference>
<dbReference type="PANTHER" id="PTHR30055">
    <property type="entry name" value="HTH-TYPE TRANSCRIPTIONAL REGULATOR RUTR"/>
    <property type="match status" value="1"/>
</dbReference>
<dbReference type="InterPro" id="IPR009057">
    <property type="entry name" value="Homeodomain-like_sf"/>
</dbReference>
<dbReference type="Pfam" id="PF00440">
    <property type="entry name" value="TetR_N"/>
    <property type="match status" value="1"/>
</dbReference>
<keyword evidence="1" id="KW-0805">Transcription regulation</keyword>
<dbReference type="EMBL" id="FNNG01000004">
    <property type="protein sequence ID" value="SDW76268.1"/>
    <property type="molecule type" value="Genomic_DNA"/>
</dbReference>
<reference evidence="6 7" key="1">
    <citation type="submission" date="2016-10" db="EMBL/GenBank/DDBJ databases">
        <authorList>
            <person name="de Groot N.N."/>
        </authorList>
    </citation>
    <scope>NUCLEOTIDE SEQUENCE [LARGE SCALE GENOMIC DNA]</scope>
    <source>
        <strain evidence="6 7">DSM 23310</strain>
    </source>
</reference>
<keyword evidence="2 4" id="KW-0238">DNA-binding</keyword>
<evidence type="ECO:0000256" key="4">
    <source>
        <dbReference type="PROSITE-ProRule" id="PRU00335"/>
    </source>
</evidence>
<organism evidence="6 7">
    <name type="scientific">Tepidimicrobium xylanilyticum</name>
    <dbReference type="NCBI Taxonomy" id="1123352"/>
    <lineage>
        <taxon>Bacteria</taxon>
        <taxon>Bacillati</taxon>
        <taxon>Bacillota</taxon>
        <taxon>Tissierellia</taxon>
        <taxon>Tissierellales</taxon>
        <taxon>Tepidimicrobiaceae</taxon>
        <taxon>Tepidimicrobium</taxon>
    </lineage>
</organism>
<evidence type="ECO:0000259" key="5">
    <source>
        <dbReference type="PROSITE" id="PS50977"/>
    </source>
</evidence>
<dbReference type="InterPro" id="IPR050109">
    <property type="entry name" value="HTH-type_TetR-like_transc_reg"/>
</dbReference>
<evidence type="ECO:0000256" key="2">
    <source>
        <dbReference type="ARBA" id="ARBA00023125"/>
    </source>
</evidence>
<keyword evidence="3" id="KW-0804">Transcription</keyword>
<accession>A0A1H2W6U8</accession>
<protein>
    <submittedName>
        <fullName evidence="6">Transcriptional regulator, TetR family</fullName>
    </submittedName>
</protein>
<dbReference type="Gene3D" id="1.10.357.10">
    <property type="entry name" value="Tetracycline Repressor, domain 2"/>
    <property type="match status" value="1"/>
</dbReference>
<feature type="DNA-binding region" description="H-T-H motif" evidence="4">
    <location>
        <begin position="39"/>
        <end position="58"/>
    </location>
</feature>
<dbReference type="PROSITE" id="PS50977">
    <property type="entry name" value="HTH_TETR_2"/>
    <property type="match status" value="1"/>
</dbReference>